<comment type="subunit">
    <text evidence="2">The complex is composed of two ATP-binding proteins (HrtA), two transmembrane proteins (HrtB) and a solute-binding protein.</text>
</comment>
<protein>
    <recommendedName>
        <fullName evidence="9">Putative hemin import ATP-binding protein HrtA</fullName>
    </recommendedName>
</protein>
<evidence type="ECO:0000256" key="9">
    <source>
        <dbReference type="ARBA" id="ARBA00024432"/>
    </source>
</evidence>
<evidence type="ECO:0000256" key="6">
    <source>
        <dbReference type="ARBA" id="ARBA00022840"/>
    </source>
</evidence>
<dbReference type="EMBL" id="JBHSTQ010000005">
    <property type="protein sequence ID" value="MFC6386313.1"/>
    <property type="molecule type" value="Genomic_DNA"/>
</dbReference>
<dbReference type="PROSITE" id="PS50893">
    <property type="entry name" value="ABC_TRANSPORTER_2"/>
    <property type="match status" value="1"/>
</dbReference>
<dbReference type="SUPFAM" id="SSF52540">
    <property type="entry name" value="P-loop containing nucleoside triphosphate hydrolases"/>
    <property type="match status" value="1"/>
</dbReference>
<dbReference type="PANTHER" id="PTHR24220">
    <property type="entry name" value="IMPORT ATP-BINDING PROTEIN"/>
    <property type="match status" value="1"/>
</dbReference>
<keyword evidence="7" id="KW-0472">Membrane</keyword>
<keyword evidence="3" id="KW-0813">Transport</keyword>
<evidence type="ECO:0000256" key="8">
    <source>
        <dbReference type="ARBA" id="ARBA00024359"/>
    </source>
</evidence>
<dbReference type="InterPro" id="IPR017911">
    <property type="entry name" value="MacB-like_ATP-bd"/>
</dbReference>
<dbReference type="RefSeq" id="WP_253053463.1">
    <property type="nucleotide sequence ID" value="NZ_JAMXWN010000004.1"/>
</dbReference>
<evidence type="ECO:0000313" key="12">
    <source>
        <dbReference type="EMBL" id="MFC6386313.1"/>
    </source>
</evidence>
<keyword evidence="5" id="KW-0547">Nucleotide-binding</keyword>
<evidence type="ECO:0000256" key="10">
    <source>
        <dbReference type="ARBA" id="ARBA00024721"/>
    </source>
</evidence>
<evidence type="ECO:0000313" key="13">
    <source>
        <dbReference type="Proteomes" id="UP001596267"/>
    </source>
</evidence>
<organism evidence="12 13">
    <name type="scientific">Sporolactobacillus kofuensis</name>
    <dbReference type="NCBI Taxonomy" id="269672"/>
    <lineage>
        <taxon>Bacteria</taxon>
        <taxon>Bacillati</taxon>
        <taxon>Bacillota</taxon>
        <taxon>Bacilli</taxon>
        <taxon>Bacillales</taxon>
        <taxon>Sporolactobacillaceae</taxon>
        <taxon>Sporolactobacillus</taxon>
    </lineage>
</organism>
<dbReference type="InterPro" id="IPR003593">
    <property type="entry name" value="AAA+_ATPase"/>
</dbReference>
<sequence>MDNAILSFKDVAKSYPDGENTLDILQAIDFQLNKGEFIGLVGPSGAGKSTLLSLAGALLNPTQGEIYLDGISMASLSPKEQTALRLSKIGFIFQSAHLVPYLNVKEQLLFVAKLHGTAKGDANHHADELLDKLGLTHRSKHYPDKLSGGEQQRIAIARAMMNDPSLILADEPTASLDFSRATSVVEWLSHEVNEQGKGALMVTHDERMLRFCDRVIQLEDGKIRSIS</sequence>
<dbReference type="PANTHER" id="PTHR24220:SF666">
    <property type="entry name" value="HEMIN IMPORT ATP-BINDING PROTEIN HRTA-RELATED"/>
    <property type="match status" value="1"/>
</dbReference>
<comment type="subcellular location">
    <subcellularLocation>
        <location evidence="1">Cell membrane</location>
        <topology evidence="1">Peripheral membrane protein</topology>
    </subcellularLocation>
</comment>
<dbReference type="Gene3D" id="3.40.50.300">
    <property type="entry name" value="P-loop containing nucleotide triphosphate hydrolases"/>
    <property type="match status" value="1"/>
</dbReference>
<dbReference type="InterPro" id="IPR003439">
    <property type="entry name" value="ABC_transporter-like_ATP-bd"/>
</dbReference>
<evidence type="ECO:0000256" key="4">
    <source>
        <dbReference type="ARBA" id="ARBA00022475"/>
    </source>
</evidence>
<keyword evidence="4" id="KW-1003">Cell membrane</keyword>
<proteinExistence type="inferred from homology"/>
<comment type="function">
    <text evidence="10">Part of the ABC transporter complex hrt involved in hemin import. Responsible for energy coupling to the transport system.</text>
</comment>
<dbReference type="InterPro" id="IPR027417">
    <property type="entry name" value="P-loop_NTPase"/>
</dbReference>
<evidence type="ECO:0000256" key="7">
    <source>
        <dbReference type="ARBA" id="ARBA00023136"/>
    </source>
</evidence>
<dbReference type="Proteomes" id="UP001596267">
    <property type="component" value="Unassembled WGS sequence"/>
</dbReference>
<gene>
    <name evidence="12" type="ORF">ACFP7A_06855</name>
</gene>
<dbReference type="CDD" id="cd03255">
    <property type="entry name" value="ABC_MJ0796_LolCDE_FtsE"/>
    <property type="match status" value="1"/>
</dbReference>
<evidence type="ECO:0000256" key="5">
    <source>
        <dbReference type="ARBA" id="ARBA00022741"/>
    </source>
</evidence>
<name>A0ABW1WG76_9BACL</name>
<keyword evidence="13" id="KW-1185">Reference proteome</keyword>
<dbReference type="PROSITE" id="PS00211">
    <property type="entry name" value="ABC_TRANSPORTER_1"/>
    <property type="match status" value="1"/>
</dbReference>
<evidence type="ECO:0000256" key="2">
    <source>
        <dbReference type="ARBA" id="ARBA00011131"/>
    </source>
</evidence>
<dbReference type="GO" id="GO:0005524">
    <property type="term" value="F:ATP binding"/>
    <property type="evidence" value="ECO:0007669"/>
    <property type="project" value="UniProtKB-KW"/>
</dbReference>
<evidence type="ECO:0000256" key="1">
    <source>
        <dbReference type="ARBA" id="ARBA00004202"/>
    </source>
</evidence>
<comment type="caution">
    <text evidence="12">The sequence shown here is derived from an EMBL/GenBank/DDBJ whole genome shotgun (WGS) entry which is preliminary data.</text>
</comment>
<evidence type="ECO:0000259" key="11">
    <source>
        <dbReference type="PROSITE" id="PS50893"/>
    </source>
</evidence>
<evidence type="ECO:0000256" key="3">
    <source>
        <dbReference type="ARBA" id="ARBA00022448"/>
    </source>
</evidence>
<dbReference type="SMART" id="SM00382">
    <property type="entry name" value="AAA"/>
    <property type="match status" value="1"/>
</dbReference>
<reference evidence="13" key="1">
    <citation type="journal article" date="2019" name="Int. J. Syst. Evol. Microbiol.">
        <title>The Global Catalogue of Microorganisms (GCM) 10K type strain sequencing project: providing services to taxonomists for standard genome sequencing and annotation.</title>
        <authorList>
            <consortium name="The Broad Institute Genomics Platform"/>
            <consortium name="The Broad Institute Genome Sequencing Center for Infectious Disease"/>
            <person name="Wu L."/>
            <person name="Ma J."/>
        </authorList>
    </citation>
    <scope>NUCLEOTIDE SEQUENCE [LARGE SCALE GENOMIC DNA]</scope>
    <source>
        <strain evidence="13">CCUG 42001</strain>
    </source>
</reference>
<dbReference type="InterPro" id="IPR015854">
    <property type="entry name" value="ABC_transpr_LolD-like"/>
</dbReference>
<feature type="domain" description="ABC transporter" evidence="11">
    <location>
        <begin position="6"/>
        <end position="226"/>
    </location>
</feature>
<comment type="similarity">
    <text evidence="8">Belongs to the ABC transporter superfamily. HrtA family.</text>
</comment>
<dbReference type="InterPro" id="IPR017871">
    <property type="entry name" value="ABC_transporter-like_CS"/>
</dbReference>
<accession>A0ABW1WG76</accession>
<keyword evidence="6 12" id="KW-0067">ATP-binding</keyword>
<dbReference type="Pfam" id="PF00005">
    <property type="entry name" value="ABC_tran"/>
    <property type="match status" value="1"/>
</dbReference>